<dbReference type="PANTHER" id="PTHR43078:SF6">
    <property type="entry name" value="UDP-GLUCURONIC ACID DECARBOXYLASE 1"/>
    <property type="match status" value="1"/>
</dbReference>
<reference evidence="6 7" key="1">
    <citation type="submission" date="2023-08" db="EMBL/GenBank/DDBJ databases">
        <title>Implementing the SeqCode for naming new Mesorhizobium species isolated from Vachellia karroo root nodules.</title>
        <authorList>
            <person name="Van Lill M."/>
        </authorList>
    </citation>
    <scope>NUCLEOTIDE SEQUENCE [LARGE SCALE GENOMIC DNA]</scope>
    <source>
        <strain evidence="6 7">VK4B</strain>
    </source>
</reference>
<evidence type="ECO:0000256" key="2">
    <source>
        <dbReference type="ARBA" id="ARBA00022793"/>
    </source>
</evidence>
<evidence type="ECO:0000313" key="7">
    <source>
        <dbReference type="Proteomes" id="UP001276564"/>
    </source>
</evidence>
<comment type="caution">
    <text evidence="6">The sequence shown here is derived from an EMBL/GenBank/DDBJ whole genome shotgun (WGS) entry which is preliminary data.</text>
</comment>
<keyword evidence="7" id="KW-1185">Reference proteome</keyword>
<evidence type="ECO:0000256" key="1">
    <source>
        <dbReference type="ARBA" id="ARBA00001911"/>
    </source>
</evidence>
<organism evidence="6 7">
    <name type="scientific">Mesorhizobium abyssinicae</name>
    <dbReference type="NCBI Taxonomy" id="1209958"/>
    <lineage>
        <taxon>Bacteria</taxon>
        <taxon>Pseudomonadati</taxon>
        <taxon>Pseudomonadota</taxon>
        <taxon>Alphaproteobacteria</taxon>
        <taxon>Hyphomicrobiales</taxon>
        <taxon>Phyllobacteriaceae</taxon>
        <taxon>Mesorhizobium</taxon>
    </lineage>
</organism>
<gene>
    <name evidence="6" type="ORF">RFM23_12980</name>
</gene>
<evidence type="ECO:0000259" key="5">
    <source>
        <dbReference type="Pfam" id="PF01370"/>
    </source>
</evidence>
<proteinExistence type="predicted"/>
<evidence type="ECO:0000313" key="6">
    <source>
        <dbReference type="EMBL" id="MDX8538534.1"/>
    </source>
</evidence>
<dbReference type="SUPFAM" id="SSF51735">
    <property type="entry name" value="NAD(P)-binding Rossmann-fold domains"/>
    <property type="match status" value="1"/>
</dbReference>
<sequence length="334" mass="37578">MKKLLLAGGAGFIGSHLIDRLLKRNDFDMLVVVDSLWTGRARNVAHIRDQRLVLVRSEVEHFESDFQFDEIFHLASPASPPVYMREPERTISANLIGAMRLVKLLKEGGRICFTSSSEVYGNPLVNPLPETYRGSVDCTGPRSSYDEGKRCTEALLFESNRVRGVDVRVARIFNVYGPRTRADDGRAVSNFIANALSGKPIVVHGDGLQTRSWGYVDDIVDGLERLFWLENFNHVGAVNVGNDREVSVLEIAQYVAGLIPGTIIVHDDPAPQDPSNRRPDLTLCREILPGWSCKVPYEEGLVRTLRWFESNCEIAEIRPPMRSRAGHDHRHHLR</sequence>
<keyword evidence="4" id="KW-0456">Lyase</keyword>
<feature type="domain" description="NAD-dependent epimerase/dehydratase" evidence="5">
    <location>
        <begin position="5"/>
        <end position="241"/>
    </location>
</feature>
<keyword evidence="3" id="KW-0520">NAD</keyword>
<protein>
    <submittedName>
        <fullName evidence="6">NAD-dependent epimerase/dehydratase family protein</fullName>
    </submittedName>
</protein>
<accession>A0ABU5AMQ7</accession>
<dbReference type="InterPro" id="IPR044516">
    <property type="entry name" value="UXS-like"/>
</dbReference>
<dbReference type="EMBL" id="JAVIIP010000006">
    <property type="protein sequence ID" value="MDX8538534.1"/>
    <property type="molecule type" value="Genomic_DNA"/>
</dbReference>
<dbReference type="Pfam" id="PF01370">
    <property type="entry name" value="Epimerase"/>
    <property type="match status" value="1"/>
</dbReference>
<dbReference type="RefSeq" id="WP_320320486.1">
    <property type="nucleotide sequence ID" value="NZ_JAVIIP010000006.1"/>
</dbReference>
<dbReference type="InterPro" id="IPR001509">
    <property type="entry name" value="Epimerase_deHydtase"/>
</dbReference>
<name>A0ABU5AMQ7_9HYPH</name>
<dbReference type="Gene3D" id="3.40.50.720">
    <property type="entry name" value="NAD(P)-binding Rossmann-like Domain"/>
    <property type="match status" value="1"/>
</dbReference>
<evidence type="ECO:0000256" key="4">
    <source>
        <dbReference type="ARBA" id="ARBA00023239"/>
    </source>
</evidence>
<comment type="cofactor">
    <cofactor evidence="1">
        <name>NAD(+)</name>
        <dbReference type="ChEBI" id="CHEBI:57540"/>
    </cofactor>
</comment>
<dbReference type="PANTHER" id="PTHR43078">
    <property type="entry name" value="UDP-GLUCURONIC ACID DECARBOXYLASE-RELATED"/>
    <property type="match status" value="1"/>
</dbReference>
<dbReference type="Proteomes" id="UP001276564">
    <property type="component" value="Unassembled WGS sequence"/>
</dbReference>
<evidence type="ECO:0000256" key="3">
    <source>
        <dbReference type="ARBA" id="ARBA00023027"/>
    </source>
</evidence>
<dbReference type="InterPro" id="IPR036291">
    <property type="entry name" value="NAD(P)-bd_dom_sf"/>
</dbReference>
<keyword evidence="2" id="KW-0210">Decarboxylase</keyword>